<evidence type="ECO:0000313" key="1">
    <source>
        <dbReference type="EMBL" id="POF28826.1"/>
    </source>
</evidence>
<proteinExistence type="predicted"/>
<dbReference type="Proteomes" id="UP000236959">
    <property type="component" value="Unassembled WGS sequence"/>
</dbReference>
<keyword evidence="2" id="KW-1185">Reference proteome</keyword>
<reference evidence="1 2" key="1">
    <citation type="submission" date="2018-01" db="EMBL/GenBank/DDBJ databases">
        <title>Genomic Encyclopedia of Archaeal and Bacterial Type Strains, Phase II (KMG-II): from individual species to whole genera.</title>
        <authorList>
            <person name="Goeker M."/>
        </authorList>
    </citation>
    <scope>NUCLEOTIDE SEQUENCE [LARGE SCALE GENOMIC DNA]</scope>
    <source>
        <strain evidence="1 2">DSM 17023</strain>
    </source>
</reference>
<accession>A0A2S3UMA1</accession>
<protein>
    <submittedName>
        <fullName evidence="1">Uncharacterized protein</fullName>
    </submittedName>
</protein>
<gene>
    <name evidence="1" type="ORF">CLV41_11176</name>
</gene>
<name>A0A2S3UMA1_9HYPH</name>
<organism evidence="1 2">
    <name type="scientific">Roseibium marinum</name>
    <dbReference type="NCBI Taxonomy" id="281252"/>
    <lineage>
        <taxon>Bacteria</taxon>
        <taxon>Pseudomonadati</taxon>
        <taxon>Pseudomonadota</taxon>
        <taxon>Alphaproteobacteria</taxon>
        <taxon>Hyphomicrobiales</taxon>
        <taxon>Stappiaceae</taxon>
        <taxon>Roseibium</taxon>
    </lineage>
</organism>
<evidence type="ECO:0000313" key="2">
    <source>
        <dbReference type="Proteomes" id="UP000236959"/>
    </source>
</evidence>
<dbReference type="EMBL" id="PPCN01000011">
    <property type="protein sequence ID" value="POF28826.1"/>
    <property type="molecule type" value="Genomic_DNA"/>
</dbReference>
<dbReference type="RefSeq" id="WP_170107277.1">
    <property type="nucleotide sequence ID" value="NZ_PPCN01000011.1"/>
</dbReference>
<comment type="caution">
    <text evidence="1">The sequence shown here is derived from an EMBL/GenBank/DDBJ whole genome shotgun (WGS) entry which is preliminary data.</text>
</comment>
<dbReference type="AlphaFoldDB" id="A0A2S3UMA1"/>
<sequence length="49" mass="5287">MIERTGEMKLSSAGLLLLLTAAAMTLFADFDPRQTNGAKANVVYRTLAD</sequence>